<evidence type="ECO:0000313" key="5">
    <source>
        <dbReference type="EMBL" id="KAJ7311081.1"/>
    </source>
</evidence>
<keyword evidence="3" id="KW-0576">Peroxisome</keyword>
<proteinExistence type="predicted"/>
<comment type="caution">
    <text evidence="5">The sequence shown here is derived from an EMBL/GenBank/DDBJ whole genome shotgun (WGS) entry which is preliminary data.</text>
</comment>
<accession>A0A9Q0XDP0</accession>
<evidence type="ECO:0000256" key="3">
    <source>
        <dbReference type="ARBA" id="ARBA00023140"/>
    </source>
</evidence>
<gene>
    <name evidence="5" type="ORF">JRQ81_006679</name>
</gene>
<dbReference type="PANTHER" id="PTHR12652:SF22">
    <property type="entry name" value="PEROXISOMAL MEMBRANE PROTEIN 11A"/>
    <property type="match status" value="1"/>
</dbReference>
<evidence type="ECO:0000313" key="6">
    <source>
        <dbReference type="Proteomes" id="UP001142489"/>
    </source>
</evidence>
<evidence type="ECO:0000256" key="1">
    <source>
        <dbReference type="ARBA" id="ARBA00022593"/>
    </source>
</evidence>
<dbReference type="InterPro" id="IPR008733">
    <property type="entry name" value="PEX11"/>
</dbReference>
<protein>
    <recommendedName>
        <fullName evidence="7">Peroxisomal membrane protein 11A</fullName>
    </recommendedName>
</protein>
<dbReference type="Proteomes" id="UP001142489">
    <property type="component" value="Unassembled WGS sequence"/>
</dbReference>
<dbReference type="OrthoDB" id="411017at2759"/>
<evidence type="ECO:0008006" key="7">
    <source>
        <dbReference type="Google" id="ProtNLM"/>
    </source>
</evidence>
<dbReference type="PANTHER" id="PTHR12652">
    <property type="entry name" value="PEROXISOMAL BIOGENESIS FACTOR 11"/>
    <property type="match status" value="1"/>
</dbReference>
<dbReference type="AlphaFoldDB" id="A0A9Q0XDP0"/>
<keyword evidence="1" id="KW-0962">Peroxisome biogenesis</keyword>
<dbReference type="Pfam" id="PF05648">
    <property type="entry name" value="PEX11"/>
    <property type="match status" value="1"/>
</dbReference>
<sequence>MEGFVRFTNQTQGRERLFRATQYSCMLLHYLLENKPRREELRLRLKRLEANMSAGRKLFRLGNTVHAMVAAKQATQLPDLVPRFCLVASNLNRALYFICDTLLWVTSIGFLSDVDQKKWRHWATKCYYYSLVMNLAEDAYELCWCLEQRVRMEKPGEDLPPSSQRTRAWGGLQPLLSFFYLTLRDHPALLLDVVKNLCDLSSPLNEMGLYKTNPGIVGLCGLISSIIGIVTVTKPHLKLKP</sequence>
<reference evidence="5" key="1">
    <citation type="journal article" date="2023" name="DNA Res.">
        <title>Chromosome-level genome assembly of Phrynocephalus forsythii using third-generation DNA sequencing and Hi-C analysis.</title>
        <authorList>
            <person name="Qi Y."/>
            <person name="Zhao W."/>
            <person name="Zhao Y."/>
            <person name="Niu C."/>
            <person name="Cao S."/>
            <person name="Zhang Y."/>
        </authorList>
    </citation>
    <scope>NUCLEOTIDE SEQUENCE</scope>
    <source>
        <tissue evidence="5">Muscle</tissue>
    </source>
</reference>
<evidence type="ECO:0000256" key="4">
    <source>
        <dbReference type="ARBA" id="ARBA00046271"/>
    </source>
</evidence>
<organism evidence="5 6">
    <name type="scientific">Phrynocephalus forsythii</name>
    <dbReference type="NCBI Taxonomy" id="171643"/>
    <lineage>
        <taxon>Eukaryota</taxon>
        <taxon>Metazoa</taxon>
        <taxon>Chordata</taxon>
        <taxon>Craniata</taxon>
        <taxon>Vertebrata</taxon>
        <taxon>Euteleostomi</taxon>
        <taxon>Lepidosauria</taxon>
        <taxon>Squamata</taxon>
        <taxon>Bifurcata</taxon>
        <taxon>Unidentata</taxon>
        <taxon>Episquamata</taxon>
        <taxon>Toxicofera</taxon>
        <taxon>Iguania</taxon>
        <taxon>Acrodonta</taxon>
        <taxon>Agamidae</taxon>
        <taxon>Agaminae</taxon>
        <taxon>Phrynocephalus</taxon>
    </lineage>
</organism>
<name>A0A9Q0XDP0_9SAUR</name>
<comment type="subcellular location">
    <subcellularLocation>
        <location evidence="4">Peroxisome membrane</location>
    </subcellularLocation>
</comment>
<dbReference type="EMBL" id="JAPFRF010000014">
    <property type="protein sequence ID" value="KAJ7311081.1"/>
    <property type="molecule type" value="Genomic_DNA"/>
</dbReference>
<evidence type="ECO:0000256" key="2">
    <source>
        <dbReference type="ARBA" id="ARBA00023136"/>
    </source>
</evidence>
<keyword evidence="2" id="KW-0472">Membrane</keyword>
<keyword evidence="6" id="KW-1185">Reference proteome</keyword>
<dbReference type="GO" id="GO:0016559">
    <property type="term" value="P:peroxisome fission"/>
    <property type="evidence" value="ECO:0007669"/>
    <property type="project" value="InterPro"/>
</dbReference>
<dbReference type="GO" id="GO:0005778">
    <property type="term" value="C:peroxisomal membrane"/>
    <property type="evidence" value="ECO:0007669"/>
    <property type="project" value="UniProtKB-SubCell"/>
</dbReference>